<dbReference type="STRING" id="582.AL531_12880"/>
<keyword evidence="1 5" id="KW-1003">Cell membrane</keyword>
<dbReference type="InterPro" id="IPR003418">
    <property type="entry name" value="Fumarate_red_D"/>
</dbReference>
<gene>
    <name evidence="5 6" type="primary">frdD</name>
    <name evidence="7" type="ORF">I8608_003788</name>
    <name evidence="6" type="ORF">PN925_000841</name>
    <name evidence="8" type="ORF">UA45_04955</name>
</gene>
<feature type="transmembrane region" description="Helical" evidence="5">
    <location>
        <begin position="12"/>
        <end position="42"/>
    </location>
</feature>
<dbReference type="Proteomes" id="UP000032582">
    <property type="component" value="Unassembled WGS sequence"/>
</dbReference>
<comment type="subcellular location">
    <subcellularLocation>
        <location evidence="5">Cell membrane</location>
        <topology evidence="5">Multi-pass membrane protein</topology>
    </subcellularLocation>
</comment>
<organism evidence="8 9">
    <name type="scientific">Morganella morganii</name>
    <name type="common">Proteus morganii</name>
    <dbReference type="NCBI Taxonomy" id="582"/>
    <lineage>
        <taxon>Bacteria</taxon>
        <taxon>Pseudomonadati</taxon>
        <taxon>Pseudomonadota</taxon>
        <taxon>Gammaproteobacteria</taxon>
        <taxon>Enterobacterales</taxon>
        <taxon>Morganellaceae</taxon>
        <taxon>Morganella</taxon>
    </lineage>
</organism>
<name>A0A0A5SGD3_MORMO</name>
<dbReference type="PIRSF" id="PIRSF000179">
    <property type="entry name" value="FrdD"/>
    <property type="match status" value="1"/>
</dbReference>
<reference evidence="7" key="3">
    <citation type="submission" date="2020-10" db="EMBL/GenBank/DDBJ databases">
        <authorList>
            <consortium name="NCBI Pathogen Detection Project"/>
        </authorList>
    </citation>
    <scope>NUCLEOTIDE SEQUENCE</scope>
    <source>
        <strain evidence="7">Morganella morganii ARLG-3209</strain>
    </source>
</reference>
<evidence type="ECO:0000313" key="6">
    <source>
        <dbReference type="EMBL" id="EMO9455506.1"/>
    </source>
</evidence>
<dbReference type="PATRIC" id="fig|582.24.peg.1508"/>
<evidence type="ECO:0000256" key="1">
    <source>
        <dbReference type="ARBA" id="ARBA00022475"/>
    </source>
</evidence>
<dbReference type="EMBL" id="ABKJEP030000005">
    <property type="protein sequence ID" value="EMO9455506.1"/>
    <property type="molecule type" value="Genomic_DNA"/>
</dbReference>
<dbReference type="GO" id="GO:0005886">
    <property type="term" value="C:plasma membrane"/>
    <property type="evidence" value="ECO:0007669"/>
    <property type="project" value="UniProtKB-SubCell"/>
</dbReference>
<proteinExistence type="inferred from homology"/>
<evidence type="ECO:0000256" key="2">
    <source>
        <dbReference type="ARBA" id="ARBA00022692"/>
    </source>
</evidence>
<dbReference type="Gene3D" id="1.20.1300.10">
    <property type="entry name" value="Fumarate reductase/succinate dehydrogenase, transmembrane subunit"/>
    <property type="match status" value="1"/>
</dbReference>
<evidence type="ECO:0000313" key="7">
    <source>
        <dbReference type="EMBL" id="HAT3810877.1"/>
    </source>
</evidence>
<dbReference type="GO" id="GO:0006106">
    <property type="term" value="P:fumarate metabolic process"/>
    <property type="evidence" value="ECO:0007669"/>
    <property type="project" value="InterPro"/>
</dbReference>
<comment type="function">
    <text evidence="5">Two distinct, membrane-bound, FAD-containing enzymes are responsible for the catalysis of fumarate and succinate interconversion; fumarate reductase is used in anaerobic growth, and succinate dehydrogenase is used in aerobic growth. Anchors the catalytic components of the fumarate reductase complex to the cell inner membrane, binds quinones.</text>
</comment>
<protein>
    <recommendedName>
        <fullName evidence="5">Fumarate reductase subunit D</fullName>
    </recommendedName>
    <alternativeName>
        <fullName evidence="5">Fumarate reductase 13 kDa hydrophobic protein</fullName>
    </alternativeName>
    <alternativeName>
        <fullName evidence="5">Quinol-fumarate reductase subunit D</fullName>
        <shortName evidence="5">QFR subunit D</shortName>
    </alternativeName>
</protein>
<comment type="similarity">
    <text evidence="5">Belongs to the FrdD family.</text>
</comment>
<keyword evidence="2 5" id="KW-0812">Transmembrane</keyword>
<sequence>MINPNPKRSQEPVFWGLFGAGGMWSAIVSPAVIVLLAFLVPFAVAPDMLSYSRILAFCQGFIGKVFLLLMIILPLWCALHRIHHCMHDLKIHVPAGRWVFYGLATILSVMAVIGVITL</sequence>
<dbReference type="RefSeq" id="WP_004240583.1">
    <property type="nucleotide sequence ID" value="NZ_BFCJ01000019.1"/>
</dbReference>
<comment type="subunit">
    <text evidence="5">Part of an enzyme complex containing four subunits: a flavoprotein (FrdA), an iron-sulfur protein (FrdB), and two hydrophobic anchor proteins (FrdC and FrdD).</text>
</comment>
<reference evidence="8 9" key="1">
    <citation type="submission" date="2015-02" db="EMBL/GenBank/DDBJ databases">
        <title>Whole genome shotgun sequencing of cultured foodborne pathogen.</title>
        <authorList>
            <person name="Timme R."/>
            <person name="Allard M.W."/>
            <person name="Strain E."/>
            <person name="Evans P.S."/>
            <person name="Brown E."/>
        </authorList>
    </citation>
    <scope>NUCLEOTIDE SEQUENCE [LARGE SCALE GENOMIC DNA]</scope>
    <source>
        <strain evidence="8 9">GCSL-TSO-24</strain>
    </source>
</reference>
<dbReference type="InterPro" id="IPR034804">
    <property type="entry name" value="SQR/QFR_C/D"/>
</dbReference>
<accession>A0A0A5SGD3</accession>
<dbReference type="NCBIfam" id="NF003977">
    <property type="entry name" value="PRK05470.1-1"/>
    <property type="match status" value="1"/>
</dbReference>
<evidence type="ECO:0000313" key="9">
    <source>
        <dbReference type="Proteomes" id="UP000032582"/>
    </source>
</evidence>
<dbReference type="Pfam" id="PF02313">
    <property type="entry name" value="Fumarate_red_D"/>
    <property type="match status" value="1"/>
</dbReference>
<dbReference type="CDD" id="cd00547">
    <property type="entry name" value="QFR_TypeD_subunitD"/>
    <property type="match status" value="1"/>
</dbReference>
<dbReference type="Proteomes" id="UP000865968">
    <property type="component" value="Unassembled WGS sequence"/>
</dbReference>
<dbReference type="EMBL" id="JZSH01000034">
    <property type="protein sequence ID" value="KJF78614.1"/>
    <property type="molecule type" value="Genomic_DNA"/>
</dbReference>
<dbReference type="AlphaFoldDB" id="A0A0A5SGD3"/>
<feature type="transmembrane region" description="Helical" evidence="5">
    <location>
        <begin position="54"/>
        <end position="77"/>
    </location>
</feature>
<dbReference type="EMBL" id="DACSWI010000017">
    <property type="protein sequence ID" value="HAT3810877.1"/>
    <property type="molecule type" value="Genomic_DNA"/>
</dbReference>
<dbReference type="GO" id="GO:0000104">
    <property type="term" value="F:succinate dehydrogenase activity"/>
    <property type="evidence" value="ECO:0007669"/>
    <property type="project" value="UniProtKB-UniRule"/>
</dbReference>
<feature type="transmembrane region" description="Helical" evidence="5">
    <location>
        <begin position="98"/>
        <end position="117"/>
    </location>
</feature>
<dbReference type="HAMAP" id="MF_00709">
    <property type="entry name" value="Fumarate_red_D"/>
    <property type="match status" value="1"/>
</dbReference>
<keyword evidence="4 5" id="KW-0472">Membrane</keyword>
<evidence type="ECO:0000256" key="5">
    <source>
        <dbReference type="HAMAP-Rule" id="MF_00709"/>
    </source>
</evidence>
<evidence type="ECO:0000256" key="4">
    <source>
        <dbReference type="ARBA" id="ARBA00023136"/>
    </source>
</evidence>
<reference evidence="7" key="2">
    <citation type="journal article" date="2018" name="Genome Biol.">
        <title>SKESA: strategic k-mer extension for scrupulous assemblies.</title>
        <authorList>
            <person name="Souvorov A."/>
            <person name="Agarwala R."/>
            <person name="Lipman D.J."/>
        </authorList>
    </citation>
    <scope>NUCLEOTIDE SEQUENCE</scope>
    <source>
        <strain evidence="7">Morganella morganii ARLG-3209</strain>
    </source>
</reference>
<comment type="caution">
    <text evidence="8">The sequence shown here is derived from an EMBL/GenBank/DDBJ whole genome shotgun (WGS) entry which is preliminary data.</text>
</comment>
<reference evidence="6" key="4">
    <citation type="submission" date="2024-02" db="EMBL/GenBank/DDBJ databases">
        <authorList>
            <consortium name="Clinical and Environmental Microbiology Branch: Whole genome sequencing antimicrobial resistance pathogens in the healthcare setting"/>
        </authorList>
    </citation>
    <scope>NUCLEOTIDE SEQUENCE</scope>
    <source>
        <strain evidence="6">2023KU-00017</strain>
    </source>
</reference>
<evidence type="ECO:0000313" key="8">
    <source>
        <dbReference type="EMBL" id="KJF78614.1"/>
    </source>
</evidence>
<keyword evidence="3 5" id="KW-1133">Transmembrane helix</keyword>
<evidence type="ECO:0000256" key="3">
    <source>
        <dbReference type="ARBA" id="ARBA00022989"/>
    </source>
</evidence>
<dbReference type="SUPFAM" id="SSF81343">
    <property type="entry name" value="Fumarate reductase respiratory complex transmembrane subunits"/>
    <property type="match status" value="1"/>
</dbReference>
<dbReference type="GO" id="GO:0045283">
    <property type="term" value="C:fumarate reductase complex"/>
    <property type="evidence" value="ECO:0007669"/>
    <property type="project" value="UniProtKB-UniRule"/>
</dbReference>